<name>A0ABR1VKT6_9PEZI</name>
<organism evidence="2 3">
    <name type="scientific">Apiospora saccharicola</name>
    <dbReference type="NCBI Taxonomy" id="335842"/>
    <lineage>
        <taxon>Eukaryota</taxon>
        <taxon>Fungi</taxon>
        <taxon>Dikarya</taxon>
        <taxon>Ascomycota</taxon>
        <taxon>Pezizomycotina</taxon>
        <taxon>Sordariomycetes</taxon>
        <taxon>Xylariomycetidae</taxon>
        <taxon>Amphisphaeriales</taxon>
        <taxon>Apiosporaceae</taxon>
        <taxon>Apiospora</taxon>
    </lineage>
</organism>
<keyword evidence="3" id="KW-1185">Reference proteome</keyword>
<protein>
    <submittedName>
        <fullName evidence="2">Uncharacterized protein</fullName>
    </submittedName>
</protein>
<dbReference type="Proteomes" id="UP001446871">
    <property type="component" value="Unassembled WGS sequence"/>
</dbReference>
<dbReference type="EMBL" id="JAQQWM010000003">
    <property type="protein sequence ID" value="KAK8071837.1"/>
    <property type="molecule type" value="Genomic_DNA"/>
</dbReference>
<reference evidence="2 3" key="1">
    <citation type="submission" date="2023-01" db="EMBL/GenBank/DDBJ databases">
        <title>Analysis of 21 Apiospora genomes using comparative genomics revels a genus with tremendous synthesis potential of carbohydrate active enzymes and secondary metabolites.</title>
        <authorList>
            <person name="Sorensen T."/>
        </authorList>
    </citation>
    <scope>NUCLEOTIDE SEQUENCE [LARGE SCALE GENOMIC DNA]</scope>
    <source>
        <strain evidence="2 3">CBS 83171</strain>
    </source>
</reference>
<accession>A0ABR1VKT6</accession>
<evidence type="ECO:0000256" key="1">
    <source>
        <dbReference type="SAM" id="MobiDB-lite"/>
    </source>
</evidence>
<evidence type="ECO:0000313" key="2">
    <source>
        <dbReference type="EMBL" id="KAK8071837.1"/>
    </source>
</evidence>
<sequence length="123" mass="14020">MESFGVRSNSESLRKPGPEDSQAKHTDSQDTWRSIRQQLGDGNQYAFATINGLFSLPDPVIINNENGGSGTSWNPDFREVSKEYVSTWDDFNEETVDTIFGDFLDERTYEFFESNLMSIYHGC</sequence>
<feature type="compositionally biased region" description="Polar residues" evidence="1">
    <location>
        <begin position="1"/>
        <end position="11"/>
    </location>
</feature>
<gene>
    <name evidence="2" type="ORF">PG996_005185</name>
</gene>
<feature type="compositionally biased region" description="Basic and acidic residues" evidence="1">
    <location>
        <begin position="12"/>
        <end position="30"/>
    </location>
</feature>
<comment type="caution">
    <text evidence="2">The sequence shown here is derived from an EMBL/GenBank/DDBJ whole genome shotgun (WGS) entry which is preliminary data.</text>
</comment>
<evidence type="ECO:0000313" key="3">
    <source>
        <dbReference type="Proteomes" id="UP001446871"/>
    </source>
</evidence>
<feature type="region of interest" description="Disordered" evidence="1">
    <location>
        <begin position="1"/>
        <end position="31"/>
    </location>
</feature>
<proteinExistence type="predicted"/>